<keyword evidence="2" id="KW-1185">Reference proteome</keyword>
<dbReference type="EMBL" id="CAKOFQ010007532">
    <property type="protein sequence ID" value="CAH2003211.1"/>
    <property type="molecule type" value="Genomic_DNA"/>
</dbReference>
<sequence>MRACIPPKVAVTIRYLASGATLTDLHYYCRIGISTISKIVRLVWNLLKAEFLPQPREETWQRIANKFDKSTLLLNCLGAIDGKHKRANRFPHSSSMNLNYKGYFSIILMAVVDSDYKFIYVDILACGICISANSIFQINDERSMTYPTTIRSN</sequence>
<evidence type="ECO:0000313" key="1">
    <source>
        <dbReference type="EMBL" id="CAH2003211.1"/>
    </source>
</evidence>
<protein>
    <recommendedName>
        <fullName evidence="3">DDE Tnp4 domain-containing protein</fullName>
    </recommendedName>
</protein>
<dbReference type="AlphaFoldDB" id="A0A9P0LWT8"/>
<comment type="caution">
    <text evidence="1">The sequence shown here is derived from an EMBL/GenBank/DDBJ whole genome shotgun (WGS) entry which is preliminary data.</text>
</comment>
<proteinExistence type="predicted"/>
<organism evidence="1 2">
    <name type="scientific">Acanthoscelides obtectus</name>
    <name type="common">Bean weevil</name>
    <name type="synonym">Bruchus obtectus</name>
    <dbReference type="NCBI Taxonomy" id="200917"/>
    <lineage>
        <taxon>Eukaryota</taxon>
        <taxon>Metazoa</taxon>
        <taxon>Ecdysozoa</taxon>
        <taxon>Arthropoda</taxon>
        <taxon>Hexapoda</taxon>
        <taxon>Insecta</taxon>
        <taxon>Pterygota</taxon>
        <taxon>Neoptera</taxon>
        <taxon>Endopterygota</taxon>
        <taxon>Coleoptera</taxon>
        <taxon>Polyphaga</taxon>
        <taxon>Cucujiformia</taxon>
        <taxon>Chrysomeloidea</taxon>
        <taxon>Chrysomelidae</taxon>
        <taxon>Bruchinae</taxon>
        <taxon>Bruchini</taxon>
        <taxon>Acanthoscelides</taxon>
    </lineage>
</organism>
<name>A0A9P0LWT8_ACAOB</name>
<dbReference type="InterPro" id="IPR045249">
    <property type="entry name" value="HARBI1-like"/>
</dbReference>
<dbReference type="Proteomes" id="UP001152888">
    <property type="component" value="Unassembled WGS sequence"/>
</dbReference>
<dbReference type="PANTHER" id="PTHR22930">
    <property type="match status" value="1"/>
</dbReference>
<accession>A0A9P0LWT8</accession>
<dbReference type="PANTHER" id="PTHR22930:SF85">
    <property type="entry name" value="GH03217P-RELATED"/>
    <property type="match status" value="1"/>
</dbReference>
<reference evidence="1" key="1">
    <citation type="submission" date="2022-03" db="EMBL/GenBank/DDBJ databases">
        <authorList>
            <person name="Sayadi A."/>
        </authorList>
    </citation>
    <scope>NUCLEOTIDE SEQUENCE</scope>
</reference>
<evidence type="ECO:0008006" key="3">
    <source>
        <dbReference type="Google" id="ProtNLM"/>
    </source>
</evidence>
<gene>
    <name evidence="1" type="ORF">ACAOBT_LOCUS27270</name>
</gene>
<evidence type="ECO:0000313" key="2">
    <source>
        <dbReference type="Proteomes" id="UP001152888"/>
    </source>
</evidence>
<dbReference type="OrthoDB" id="6763713at2759"/>